<keyword evidence="2" id="KW-1185">Reference proteome</keyword>
<dbReference type="InterPro" id="IPR012334">
    <property type="entry name" value="Pectin_lyas_fold"/>
</dbReference>
<accession>A0A1V0GX07</accession>
<dbReference type="eggNOG" id="COG5434">
    <property type="taxonomic scope" value="Bacteria"/>
</dbReference>
<reference evidence="1" key="1">
    <citation type="submission" date="2017-12" db="EMBL/GenBank/DDBJ databases">
        <title>FDA dAtabase for Regulatory Grade micrObial Sequences (FDA-ARGOS): Supporting development and validation of Infectious Disease Dx tests.</title>
        <authorList>
            <person name="Campos J."/>
            <person name="Goldberg B."/>
            <person name="Tallon L."/>
            <person name="Sadzewicz L."/>
            <person name="Sengamalay N."/>
            <person name="Ott S."/>
            <person name="Godinez A."/>
            <person name="Nagaraj S."/>
            <person name="Vyas G."/>
            <person name="Aluvathingal J."/>
            <person name="Nadendla S."/>
            <person name="Geyer C."/>
            <person name="Nandy P."/>
            <person name="Hobson J."/>
            <person name="Sichtig H."/>
        </authorList>
    </citation>
    <scope>NUCLEOTIDE SEQUENCE</scope>
    <source>
        <strain evidence="1">FDAARGOS_252</strain>
    </source>
</reference>
<dbReference type="STRING" id="147645.A6J80_20110"/>
<name>A0A1V0GX07_9RHOB</name>
<dbReference type="InterPro" id="IPR011050">
    <property type="entry name" value="Pectin_lyase_fold/virulence"/>
</dbReference>
<dbReference type="EMBL" id="CP020442">
    <property type="protein sequence ID" value="ARC38357.1"/>
    <property type="molecule type" value="Genomic_DNA"/>
</dbReference>
<gene>
    <name evidence="1" type="ORF">A6J80_20110</name>
</gene>
<dbReference type="KEGG" id="pye:A6J80_20110"/>
<organism evidence="1 2">
    <name type="scientific">Paracoccus yeei</name>
    <dbReference type="NCBI Taxonomy" id="147645"/>
    <lineage>
        <taxon>Bacteria</taxon>
        <taxon>Pseudomonadati</taxon>
        <taxon>Pseudomonadota</taxon>
        <taxon>Alphaproteobacteria</taxon>
        <taxon>Rhodobacterales</taxon>
        <taxon>Paracoccaceae</taxon>
        <taxon>Paracoccus</taxon>
    </lineage>
</organism>
<dbReference type="Proteomes" id="UP000191257">
    <property type="component" value="Chromosome"/>
</dbReference>
<sequence length="764" mass="82020">MAITITGNKSLMPREFRLGMNQWSRTDGTSGSPTWAGQANLGMVPADQDFGDCIEIVKLDSVTALRYMGKTPISPGTYLRISTRVKAIAGNIPQVRIAGYAAAADGSNVPGVVQVGTTVSLTAYGDVVEVSAIVGTGRREGVDMAWGRQAAYGHFGIDLIGDNNGAVRIENIVIEDVTAAFVAGMLDWVDVRDFGAIGNGVADDRAAFVAANAAAGGGQLLVPEGTYYIGADLSLSVPARFVGVLKMPRSARLALTGKFDFGTYASAFGSETEGMKRALQALFGFTDHALLDLGGRCVHLTEPLKVADYAPNLTSFGNRRVIANGQITITPGPAWDTRAVSATATYNPNNPGVLTNVSNIANIEIGSRISGNGVGREVYVNGKNVAAGTLSLSQGLYGGAGTRAYTFTRYRYAFDFSDMESLSRLNFADIEFLLDGNASAVMLAKDGSMNCFRDCYFTRPKDRGITSIGTACQGMVVDRCEFLSNEMSTLSQNRTSVAINVNANDTKIRHNRFVRFGHFMVAAGGGHMIDNNHWFQGDTAQVGVRFGGLILTRTNVQANVTSNYIDNCSIEWTNEHDAKPDFEGDEYSFGGLTITGNTFLASDTTLGFNWLVVKPYGSGHFIHGLAVMGNVFKSLTNKITRIDRVDTTFANLDYARMRNIQFQGNMFNGVNTYVANPVDITFTQATASNRWLVNVDTSLPFNGYAKKVEAVVATSAITNAANARVTEMPWVQPSVGTTRKQVALNWGAATKGSIALRVRMDDPL</sequence>
<dbReference type="Gene3D" id="2.160.20.10">
    <property type="entry name" value="Single-stranded right-handed beta-helix, Pectin lyase-like"/>
    <property type="match status" value="1"/>
</dbReference>
<dbReference type="AlphaFoldDB" id="A0A1V0GX07"/>
<dbReference type="RefSeq" id="WP_080622712.1">
    <property type="nucleotide sequence ID" value="NZ_CAWMZI010000001.1"/>
</dbReference>
<evidence type="ECO:0000313" key="1">
    <source>
        <dbReference type="EMBL" id="ARC38357.1"/>
    </source>
</evidence>
<proteinExistence type="predicted"/>
<evidence type="ECO:0000313" key="2">
    <source>
        <dbReference type="Proteomes" id="UP000191257"/>
    </source>
</evidence>
<dbReference type="SUPFAM" id="SSF51126">
    <property type="entry name" value="Pectin lyase-like"/>
    <property type="match status" value="1"/>
</dbReference>
<protein>
    <submittedName>
        <fullName evidence="1">Uncharacterized protein</fullName>
    </submittedName>
</protein>